<organism evidence="8 9">
    <name type="scientific">Quillaja saponaria</name>
    <name type="common">Soap bark tree</name>
    <dbReference type="NCBI Taxonomy" id="32244"/>
    <lineage>
        <taxon>Eukaryota</taxon>
        <taxon>Viridiplantae</taxon>
        <taxon>Streptophyta</taxon>
        <taxon>Embryophyta</taxon>
        <taxon>Tracheophyta</taxon>
        <taxon>Spermatophyta</taxon>
        <taxon>Magnoliopsida</taxon>
        <taxon>eudicotyledons</taxon>
        <taxon>Gunneridae</taxon>
        <taxon>Pentapetalae</taxon>
        <taxon>rosids</taxon>
        <taxon>fabids</taxon>
        <taxon>Fabales</taxon>
        <taxon>Quillajaceae</taxon>
        <taxon>Quillaja</taxon>
    </lineage>
</organism>
<dbReference type="GO" id="GO:0016567">
    <property type="term" value="P:protein ubiquitination"/>
    <property type="evidence" value="ECO:0007669"/>
    <property type="project" value="TreeGrafter"/>
</dbReference>
<evidence type="ECO:0000256" key="6">
    <source>
        <dbReference type="PROSITE-ProRule" id="PRU00175"/>
    </source>
</evidence>
<dbReference type="SMART" id="SM00184">
    <property type="entry name" value="RING"/>
    <property type="match status" value="1"/>
</dbReference>
<comment type="caution">
    <text evidence="8">The sequence shown here is derived from an EMBL/GenBank/DDBJ whole genome shotgun (WGS) entry which is preliminary data.</text>
</comment>
<evidence type="ECO:0000256" key="2">
    <source>
        <dbReference type="ARBA" id="ARBA00012483"/>
    </source>
</evidence>
<gene>
    <name evidence="8" type="ORF">O6P43_022819</name>
</gene>
<evidence type="ECO:0000256" key="4">
    <source>
        <dbReference type="ARBA" id="ARBA00022771"/>
    </source>
</evidence>
<protein>
    <recommendedName>
        <fullName evidence="2">RING-type E3 ubiquitin transferase</fullName>
        <ecNumber evidence="2">2.3.2.27</ecNumber>
    </recommendedName>
</protein>
<dbReference type="InterPro" id="IPR013083">
    <property type="entry name" value="Znf_RING/FYVE/PHD"/>
</dbReference>
<evidence type="ECO:0000256" key="3">
    <source>
        <dbReference type="ARBA" id="ARBA00022723"/>
    </source>
</evidence>
<sequence>MSIHNLTASSCEAWQPDNFTHSDGYSAPNPEFFIEILVHFVPIADNSHLKFKLFRVQQHIFIRDNYISWLAISNMLSQMDVPYHVQPSMIQRISSCALEIASKPSNMILKTIPIIVYVKLVEESQEQKLQDSEAIEEDRYYAKVSASKISVEPLKKYKIEGFGKQCVICLEEILVGSEASGLPCLHAYHDNCILKWLKNSNFCPLCRFQMPTE</sequence>
<dbReference type="EMBL" id="JARAOO010000009">
    <property type="protein sequence ID" value="KAJ7956363.1"/>
    <property type="molecule type" value="Genomic_DNA"/>
</dbReference>
<dbReference type="AlphaFoldDB" id="A0AAD7LEG1"/>
<dbReference type="Pfam" id="PF13639">
    <property type="entry name" value="zf-RING_2"/>
    <property type="match status" value="1"/>
</dbReference>
<evidence type="ECO:0000313" key="9">
    <source>
        <dbReference type="Proteomes" id="UP001163823"/>
    </source>
</evidence>
<dbReference type="GO" id="GO:0061630">
    <property type="term" value="F:ubiquitin protein ligase activity"/>
    <property type="evidence" value="ECO:0007669"/>
    <property type="project" value="UniProtKB-EC"/>
</dbReference>
<dbReference type="SUPFAM" id="SSF57850">
    <property type="entry name" value="RING/U-box"/>
    <property type="match status" value="1"/>
</dbReference>
<feature type="domain" description="RING-type" evidence="7">
    <location>
        <begin position="166"/>
        <end position="207"/>
    </location>
</feature>
<evidence type="ECO:0000256" key="5">
    <source>
        <dbReference type="ARBA" id="ARBA00022833"/>
    </source>
</evidence>
<evidence type="ECO:0000259" key="7">
    <source>
        <dbReference type="PROSITE" id="PS50089"/>
    </source>
</evidence>
<evidence type="ECO:0000256" key="1">
    <source>
        <dbReference type="ARBA" id="ARBA00000900"/>
    </source>
</evidence>
<dbReference type="GO" id="GO:0008270">
    <property type="term" value="F:zinc ion binding"/>
    <property type="evidence" value="ECO:0007669"/>
    <property type="project" value="UniProtKB-KW"/>
</dbReference>
<dbReference type="Proteomes" id="UP001163823">
    <property type="component" value="Chromosome 9"/>
</dbReference>
<dbReference type="CDD" id="cd16454">
    <property type="entry name" value="RING-H2_PA-TM-RING"/>
    <property type="match status" value="1"/>
</dbReference>
<dbReference type="KEGG" id="qsa:O6P43_022819"/>
<evidence type="ECO:0000313" key="8">
    <source>
        <dbReference type="EMBL" id="KAJ7956363.1"/>
    </source>
</evidence>
<reference evidence="8" key="1">
    <citation type="journal article" date="2023" name="Science">
        <title>Elucidation of the pathway for biosynthesis of saponin adjuvants from the soapbark tree.</title>
        <authorList>
            <person name="Reed J."/>
            <person name="Orme A."/>
            <person name="El-Demerdash A."/>
            <person name="Owen C."/>
            <person name="Martin L.B.B."/>
            <person name="Misra R.C."/>
            <person name="Kikuchi S."/>
            <person name="Rejzek M."/>
            <person name="Martin A.C."/>
            <person name="Harkess A."/>
            <person name="Leebens-Mack J."/>
            <person name="Louveau T."/>
            <person name="Stephenson M.J."/>
            <person name="Osbourn A."/>
        </authorList>
    </citation>
    <scope>NUCLEOTIDE SEQUENCE</scope>
    <source>
        <strain evidence="8">S10</strain>
    </source>
</reference>
<keyword evidence="5" id="KW-0862">Zinc</keyword>
<proteinExistence type="predicted"/>
<dbReference type="PANTHER" id="PTHR15710">
    <property type="entry name" value="E3 UBIQUITIN-PROTEIN LIGASE PRAJA"/>
    <property type="match status" value="1"/>
</dbReference>
<dbReference type="EC" id="2.3.2.27" evidence="2"/>
<dbReference type="GO" id="GO:0005737">
    <property type="term" value="C:cytoplasm"/>
    <property type="evidence" value="ECO:0007669"/>
    <property type="project" value="TreeGrafter"/>
</dbReference>
<name>A0AAD7LEG1_QUISA</name>
<dbReference type="PANTHER" id="PTHR15710:SF77">
    <property type="entry name" value="RING-H2 FINGER PROTEIN ATL21B"/>
    <property type="match status" value="1"/>
</dbReference>
<dbReference type="PROSITE" id="PS50089">
    <property type="entry name" value="ZF_RING_2"/>
    <property type="match status" value="1"/>
</dbReference>
<keyword evidence="4 6" id="KW-0863">Zinc-finger</keyword>
<comment type="catalytic activity">
    <reaction evidence="1">
        <text>S-ubiquitinyl-[E2 ubiquitin-conjugating enzyme]-L-cysteine + [acceptor protein]-L-lysine = [E2 ubiquitin-conjugating enzyme]-L-cysteine + N(6)-ubiquitinyl-[acceptor protein]-L-lysine.</text>
        <dbReference type="EC" id="2.3.2.27"/>
    </reaction>
</comment>
<keyword evidence="9" id="KW-1185">Reference proteome</keyword>
<keyword evidence="3" id="KW-0479">Metal-binding</keyword>
<dbReference type="InterPro" id="IPR001841">
    <property type="entry name" value="Znf_RING"/>
</dbReference>
<accession>A0AAD7LEG1</accession>
<dbReference type="Gene3D" id="3.30.40.10">
    <property type="entry name" value="Zinc/RING finger domain, C3HC4 (zinc finger)"/>
    <property type="match status" value="1"/>
</dbReference>